<name>A0A3D9H9M1_9FLAO</name>
<protein>
    <recommendedName>
        <fullName evidence="3">YbbR-like protein</fullName>
    </recommendedName>
</protein>
<reference evidence="1 2" key="1">
    <citation type="submission" date="2018-07" db="EMBL/GenBank/DDBJ databases">
        <title>Genomic Encyclopedia of Type Strains, Phase III (KMG-III): the genomes of soil and plant-associated and newly described type strains.</title>
        <authorList>
            <person name="Whitman W."/>
        </authorList>
    </citation>
    <scope>NUCLEOTIDE SEQUENCE [LARGE SCALE GENOMIC DNA]</scope>
    <source>
        <strain evidence="1 2">CECT 8487</strain>
    </source>
</reference>
<gene>
    <name evidence="1" type="ORF">DFQ02_10726</name>
</gene>
<evidence type="ECO:0000313" key="1">
    <source>
        <dbReference type="EMBL" id="RED45881.1"/>
    </source>
</evidence>
<dbReference type="RefSeq" id="WP_245940258.1">
    <property type="nucleotide sequence ID" value="NZ_QRDX01000007.1"/>
</dbReference>
<evidence type="ECO:0000313" key="2">
    <source>
        <dbReference type="Proteomes" id="UP000256629"/>
    </source>
</evidence>
<comment type="caution">
    <text evidence="1">The sequence shown here is derived from an EMBL/GenBank/DDBJ whole genome shotgun (WGS) entry which is preliminary data.</text>
</comment>
<dbReference type="EMBL" id="QRDX01000007">
    <property type="protein sequence ID" value="RED45881.1"/>
    <property type="molecule type" value="Genomic_DNA"/>
</dbReference>
<accession>A0A3D9H9M1</accession>
<dbReference type="InterPro" id="IPR053154">
    <property type="entry name" value="c-di-AMP_regulator"/>
</dbReference>
<sequence>MIRKLKSKIATSFRSKRINVFLLFLLFSFLILIFSKLSKEYTNTIAFEIEKINVPEEKLILKDSTYLNMTLKTHGFRWFRYYINKPKIKIDFSKDVTQKESVYLWNKSVAYLNNTQFDKQVQLLSMTPDSLVFRYGENMVKNVPVKLNADIKYGAGYNTSHPITIEPDSVMVIGPHVLVSKINVLETEQVVLNDVRADLDFKTKLELPKKSKDLKFSDANVTLKAKVEKFTEGTLKVPVRIINVPSGVNLKYFPKDVNVSYYVSLKNFKSIKLNDFKVICDYSKIMENQSFLVPELIEFPEMVKNAKINQQQIEFIINK</sequence>
<dbReference type="PANTHER" id="PTHR37804">
    <property type="entry name" value="CDAA REGULATORY PROTEIN CDAR"/>
    <property type="match status" value="1"/>
</dbReference>
<dbReference type="PANTHER" id="PTHR37804:SF1">
    <property type="entry name" value="CDAA REGULATORY PROTEIN CDAR"/>
    <property type="match status" value="1"/>
</dbReference>
<proteinExistence type="predicted"/>
<keyword evidence="2" id="KW-1185">Reference proteome</keyword>
<dbReference type="AlphaFoldDB" id="A0A3D9H9M1"/>
<evidence type="ECO:0008006" key="3">
    <source>
        <dbReference type="Google" id="ProtNLM"/>
    </source>
</evidence>
<organism evidence="1 2">
    <name type="scientific">Seonamhaeicola aphaedonensis</name>
    <dbReference type="NCBI Taxonomy" id="1461338"/>
    <lineage>
        <taxon>Bacteria</taxon>
        <taxon>Pseudomonadati</taxon>
        <taxon>Bacteroidota</taxon>
        <taxon>Flavobacteriia</taxon>
        <taxon>Flavobacteriales</taxon>
        <taxon>Flavobacteriaceae</taxon>
    </lineage>
</organism>
<dbReference type="Gene3D" id="2.170.120.40">
    <property type="entry name" value="YbbR-like domain"/>
    <property type="match status" value="1"/>
</dbReference>
<dbReference type="Proteomes" id="UP000256629">
    <property type="component" value="Unassembled WGS sequence"/>
</dbReference>